<evidence type="ECO:0000313" key="9">
    <source>
        <dbReference type="Proteomes" id="UP000015105"/>
    </source>
</evidence>
<reference evidence="9" key="1">
    <citation type="journal article" date="2014" name="Science">
        <title>Ancient hybridizations among the ancestral genomes of bread wheat.</title>
        <authorList>
            <consortium name="International Wheat Genome Sequencing Consortium,"/>
            <person name="Marcussen T."/>
            <person name="Sandve S.R."/>
            <person name="Heier L."/>
            <person name="Spannagl M."/>
            <person name="Pfeifer M."/>
            <person name="Jakobsen K.S."/>
            <person name="Wulff B.B."/>
            <person name="Steuernagel B."/>
            <person name="Mayer K.F."/>
            <person name="Olsen O.A."/>
        </authorList>
    </citation>
    <scope>NUCLEOTIDE SEQUENCE [LARGE SCALE GENOMIC DNA]</scope>
    <source>
        <strain evidence="9">cv. AL8/78</strain>
    </source>
</reference>
<dbReference type="SUPFAM" id="SSF54928">
    <property type="entry name" value="RNA-binding domain, RBD"/>
    <property type="match status" value="1"/>
</dbReference>
<evidence type="ECO:0000256" key="5">
    <source>
        <dbReference type="PROSITE-ProRule" id="PRU00708"/>
    </source>
</evidence>
<dbReference type="GO" id="GO:0003723">
    <property type="term" value="F:RNA binding"/>
    <property type="evidence" value="ECO:0007669"/>
    <property type="project" value="UniProtKB-UniRule"/>
</dbReference>
<evidence type="ECO:0000259" key="7">
    <source>
        <dbReference type="PROSITE" id="PS50102"/>
    </source>
</evidence>
<feature type="compositionally biased region" description="Pro residues" evidence="6">
    <location>
        <begin position="86"/>
        <end position="108"/>
    </location>
</feature>
<protein>
    <recommendedName>
        <fullName evidence="7">RRM domain-containing protein</fullName>
    </recommendedName>
</protein>
<feature type="compositionally biased region" description="Low complexity" evidence="6">
    <location>
        <begin position="74"/>
        <end position="85"/>
    </location>
</feature>
<keyword evidence="9" id="KW-1185">Reference proteome</keyword>
<dbReference type="InterPro" id="IPR035979">
    <property type="entry name" value="RBD_domain_sf"/>
</dbReference>
<dbReference type="Pfam" id="PF01535">
    <property type="entry name" value="PPR"/>
    <property type="match status" value="1"/>
</dbReference>
<dbReference type="InterPro" id="IPR011990">
    <property type="entry name" value="TPR-like_helical_dom_sf"/>
</dbReference>
<keyword evidence="4" id="KW-0694">RNA-binding</keyword>
<organism evidence="8 9">
    <name type="scientific">Aegilops tauschii subsp. strangulata</name>
    <name type="common">Goatgrass</name>
    <dbReference type="NCBI Taxonomy" id="200361"/>
    <lineage>
        <taxon>Eukaryota</taxon>
        <taxon>Viridiplantae</taxon>
        <taxon>Streptophyta</taxon>
        <taxon>Embryophyta</taxon>
        <taxon>Tracheophyta</taxon>
        <taxon>Spermatophyta</taxon>
        <taxon>Magnoliopsida</taxon>
        <taxon>Liliopsida</taxon>
        <taxon>Poales</taxon>
        <taxon>Poaceae</taxon>
        <taxon>BOP clade</taxon>
        <taxon>Pooideae</taxon>
        <taxon>Triticodae</taxon>
        <taxon>Triticeae</taxon>
        <taxon>Triticinae</taxon>
        <taxon>Aegilops</taxon>
    </lineage>
</organism>
<evidence type="ECO:0000256" key="2">
    <source>
        <dbReference type="ARBA" id="ARBA00022737"/>
    </source>
</evidence>
<feature type="compositionally biased region" description="Low complexity" evidence="6">
    <location>
        <begin position="32"/>
        <end position="48"/>
    </location>
</feature>
<feature type="region of interest" description="Disordered" evidence="6">
    <location>
        <begin position="222"/>
        <end position="245"/>
    </location>
</feature>
<reference evidence="8" key="4">
    <citation type="submission" date="2019-03" db="UniProtKB">
        <authorList>
            <consortium name="EnsemblPlants"/>
        </authorList>
    </citation>
    <scope>IDENTIFICATION</scope>
</reference>
<dbReference type="Proteomes" id="UP000015105">
    <property type="component" value="Chromosome 2D"/>
</dbReference>
<feature type="repeat" description="PPR" evidence="5">
    <location>
        <begin position="278"/>
        <end position="312"/>
    </location>
</feature>
<sequence>LSSGVAMPMQFLSLPTAPAASPAPHLLPPKPFFLKPLSSSASSSFRRPSQPPPPPHKPSSPPPPPPPPLPLPNPLSSKLWLSSKLSPPPPPPPPPRTRQQHPPPPPVKPEPEPEPEEEEDVDDVDEGFRQKGKVFVGNLPPRARKAEVADFFRQFGPLDKVELVRAHDDPERNAGFCFLYYADAEGQAAEAAAERAAEVDGVDFRGRSLTVRLDDGRKGRARAEDRARWVDHGQGKEPPSPWHHGRDEACREFRRVVESRPEDWQAVVSAFERIPKPSRREFGLMIVYYAKRGDKHHARATFENMRARGIEPNAFVFTSLVHAYAVARDMRGALSCVEEMKAEGIELTIVTYSILISGFGKINDAQSADNLFKEAKTNLGDLNGIIYSNIIHAHCQSGNMDRAEELVREMEEDGIDAPIDAYHSMMHGYTIIQDEKKCLIVFERLKV</sequence>
<feature type="domain" description="RRM" evidence="7">
    <location>
        <begin position="132"/>
        <end position="216"/>
    </location>
</feature>
<evidence type="ECO:0000256" key="6">
    <source>
        <dbReference type="SAM" id="MobiDB-lite"/>
    </source>
</evidence>
<dbReference type="Gene3D" id="1.25.40.10">
    <property type="entry name" value="Tetratricopeptide repeat domain"/>
    <property type="match status" value="1"/>
</dbReference>
<reference evidence="8" key="3">
    <citation type="journal article" date="2017" name="Nature">
        <title>Genome sequence of the progenitor of the wheat D genome Aegilops tauschii.</title>
        <authorList>
            <person name="Luo M.C."/>
            <person name="Gu Y.Q."/>
            <person name="Puiu D."/>
            <person name="Wang H."/>
            <person name="Twardziok S.O."/>
            <person name="Deal K.R."/>
            <person name="Huo N."/>
            <person name="Zhu T."/>
            <person name="Wang L."/>
            <person name="Wang Y."/>
            <person name="McGuire P.E."/>
            <person name="Liu S."/>
            <person name="Long H."/>
            <person name="Ramasamy R.K."/>
            <person name="Rodriguez J.C."/>
            <person name="Van S.L."/>
            <person name="Yuan L."/>
            <person name="Wang Z."/>
            <person name="Xia Z."/>
            <person name="Xiao L."/>
            <person name="Anderson O.D."/>
            <person name="Ouyang S."/>
            <person name="Liang Y."/>
            <person name="Zimin A.V."/>
            <person name="Pertea G."/>
            <person name="Qi P."/>
            <person name="Bennetzen J.L."/>
            <person name="Dai X."/>
            <person name="Dawson M.W."/>
            <person name="Muller H.G."/>
            <person name="Kugler K."/>
            <person name="Rivarola-Duarte L."/>
            <person name="Spannagl M."/>
            <person name="Mayer K.F.X."/>
            <person name="Lu F.H."/>
            <person name="Bevan M.W."/>
            <person name="Leroy P."/>
            <person name="Li P."/>
            <person name="You F.M."/>
            <person name="Sun Q."/>
            <person name="Liu Z."/>
            <person name="Lyons E."/>
            <person name="Wicker T."/>
            <person name="Salzberg S.L."/>
            <person name="Devos K.M."/>
            <person name="Dvorak J."/>
        </authorList>
    </citation>
    <scope>NUCLEOTIDE SEQUENCE [LARGE SCALE GENOMIC DNA]</scope>
    <source>
        <strain evidence="8">cv. AL8/78</strain>
    </source>
</reference>
<keyword evidence="2" id="KW-0677">Repeat</keyword>
<dbReference type="InterPro" id="IPR012677">
    <property type="entry name" value="Nucleotide-bd_a/b_plait_sf"/>
</dbReference>
<name>A0A453DI77_AEGTS</name>
<feature type="region of interest" description="Disordered" evidence="6">
    <location>
        <begin position="15"/>
        <end position="126"/>
    </location>
</feature>
<proteinExistence type="inferred from homology"/>
<dbReference type="InterPro" id="IPR000504">
    <property type="entry name" value="RRM_dom"/>
</dbReference>
<dbReference type="Pfam" id="PF13812">
    <property type="entry name" value="PPR_3"/>
    <property type="match status" value="1"/>
</dbReference>
<feature type="compositionally biased region" description="Pro residues" evidence="6">
    <location>
        <begin position="49"/>
        <end position="73"/>
    </location>
</feature>
<feature type="compositionally biased region" description="Basic and acidic residues" evidence="6">
    <location>
        <begin position="222"/>
        <end position="235"/>
    </location>
</feature>
<dbReference type="Pfam" id="PF00076">
    <property type="entry name" value="RRM_1"/>
    <property type="match status" value="1"/>
</dbReference>
<evidence type="ECO:0000256" key="1">
    <source>
        <dbReference type="ARBA" id="ARBA00007626"/>
    </source>
</evidence>
<dbReference type="InterPro" id="IPR002885">
    <property type="entry name" value="PPR_rpt"/>
</dbReference>
<dbReference type="NCBIfam" id="TIGR00756">
    <property type="entry name" value="PPR"/>
    <property type="match status" value="3"/>
</dbReference>
<evidence type="ECO:0000313" key="8">
    <source>
        <dbReference type="EnsemblPlants" id="AET2Gv21250700.8"/>
    </source>
</evidence>
<dbReference type="PANTHER" id="PTHR47447:SF17">
    <property type="entry name" value="OS12G0638900 PROTEIN"/>
    <property type="match status" value="1"/>
</dbReference>
<feature type="compositionally biased region" description="Low complexity" evidence="6">
    <location>
        <begin position="15"/>
        <end position="24"/>
    </location>
</feature>
<dbReference type="PROSITE" id="PS51375">
    <property type="entry name" value="PPR"/>
    <property type="match status" value="3"/>
</dbReference>
<dbReference type="PROSITE" id="PS50102">
    <property type="entry name" value="RRM"/>
    <property type="match status" value="1"/>
</dbReference>
<feature type="repeat" description="PPR" evidence="5">
    <location>
        <begin position="313"/>
        <end position="347"/>
    </location>
</feature>
<dbReference type="Gramene" id="AET2Gv21250700.8">
    <property type="protein sequence ID" value="AET2Gv21250700.8"/>
    <property type="gene ID" value="AET2Gv21250700"/>
</dbReference>
<dbReference type="CDD" id="cd00590">
    <property type="entry name" value="RRM_SF"/>
    <property type="match status" value="1"/>
</dbReference>
<dbReference type="AlphaFoldDB" id="A0A453DI77"/>
<reference evidence="9" key="2">
    <citation type="journal article" date="2017" name="Nat. Plants">
        <title>The Aegilops tauschii genome reveals multiple impacts of transposons.</title>
        <authorList>
            <person name="Zhao G."/>
            <person name="Zou C."/>
            <person name="Li K."/>
            <person name="Wang K."/>
            <person name="Li T."/>
            <person name="Gao L."/>
            <person name="Zhang X."/>
            <person name="Wang H."/>
            <person name="Yang Z."/>
            <person name="Liu X."/>
            <person name="Jiang W."/>
            <person name="Mao L."/>
            <person name="Kong X."/>
            <person name="Jiao Y."/>
            <person name="Jia J."/>
        </authorList>
    </citation>
    <scope>NUCLEOTIDE SEQUENCE [LARGE SCALE GENOMIC DNA]</scope>
    <source>
        <strain evidence="9">cv. AL8/78</strain>
    </source>
</reference>
<dbReference type="EnsemblPlants" id="AET2Gv21250700.8">
    <property type="protein sequence ID" value="AET2Gv21250700.8"/>
    <property type="gene ID" value="AET2Gv21250700"/>
</dbReference>
<dbReference type="SMART" id="SM00360">
    <property type="entry name" value="RRM"/>
    <property type="match status" value="1"/>
</dbReference>
<evidence type="ECO:0000256" key="4">
    <source>
        <dbReference type="PROSITE-ProRule" id="PRU00176"/>
    </source>
</evidence>
<reference evidence="8" key="5">
    <citation type="journal article" date="2021" name="G3 (Bethesda)">
        <title>Aegilops tauschii genome assembly Aet v5.0 features greater sequence contiguity and improved annotation.</title>
        <authorList>
            <person name="Wang L."/>
            <person name="Zhu T."/>
            <person name="Rodriguez J.C."/>
            <person name="Deal K.R."/>
            <person name="Dubcovsky J."/>
            <person name="McGuire P.E."/>
            <person name="Lux T."/>
            <person name="Spannagl M."/>
            <person name="Mayer K.F.X."/>
            <person name="Baldrich P."/>
            <person name="Meyers B.C."/>
            <person name="Huo N."/>
            <person name="Gu Y.Q."/>
            <person name="Zhou H."/>
            <person name="Devos K.M."/>
            <person name="Bennetzen J.L."/>
            <person name="Unver T."/>
            <person name="Budak H."/>
            <person name="Gulick P.J."/>
            <person name="Galiba G."/>
            <person name="Kalapos B."/>
            <person name="Nelson D.R."/>
            <person name="Li P."/>
            <person name="You F.M."/>
            <person name="Luo M.C."/>
            <person name="Dvorak J."/>
        </authorList>
    </citation>
    <scope>NUCLEOTIDE SEQUENCE [LARGE SCALE GENOMIC DNA]</scope>
    <source>
        <strain evidence="8">cv. AL8/78</strain>
    </source>
</reference>
<keyword evidence="3" id="KW-0809">Transit peptide</keyword>
<evidence type="ECO:0000256" key="3">
    <source>
        <dbReference type="ARBA" id="ARBA00022946"/>
    </source>
</evidence>
<dbReference type="Gene3D" id="3.30.70.330">
    <property type="match status" value="1"/>
</dbReference>
<accession>A0A453DI77</accession>
<comment type="similarity">
    <text evidence="1">Belongs to the PPR family. P subfamily.</text>
</comment>
<dbReference type="PANTHER" id="PTHR47447">
    <property type="entry name" value="OS03G0856100 PROTEIN"/>
    <property type="match status" value="1"/>
</dbReference>
<feature type="repeat" description="PPR" evidence="5">
    <location>
        <begin position="383"/>
        <end position="417"/>
    </location>
</feature>
<feature type="compositionally biased region" description="Acidic residues" evidence="6">
    <location>
        <begin position="112"/>
        <end position="125"/>
    </location>
</feature>